<dbReference type="Gene3D" id="2.160.10.10">
    <property type="entry name" value="Hexapeptide repeat proteins"/>
    <property type="match status" value="1"/>
</dbReference>
<name>A0A348AG80_9FIRM</name>
<keyword evidence="1" id="KW-0012">Acyltransferase</keyword>
<reference evidence="1 2" key="1">
    <citation type="journal article" date="2018" name="Int. J. Syst. Evol. Microbiol.">
        <title>Methylomusa anaerophila gen. nov., sp. nov., an anaerobic methanol-utilizing bacterium isolated from a microbial fuel cell.</title>
        <authorList>
            <person name="Amano N."/>
            <person name="Yamamuro A."/>
            <person name="Miyahara M."/>
            <person name="Kouzuma A."/>
            <person name="Abe T."/>
            <person name="Watanabe K."/>
        </authorList>
    </citation>
    <scope>NUCLEOTIDE SEQUENCE [LARGE SCALE GENOMIC DNA]</scope>
    <source>
        <strain evidence="1 2">MMFC1</strain>
    </source>
</reference>
<dbReference type="KEGG" id="mana:MAMMFC1_00726"/>
<dbReference type="SUPFAM" id="SSF51161">
    <property type="entry name" value="Trimeric LpxA-like enzymes"/>
    <property type="match status" value="1"/>
</dbReference>
<sequence length="190" mass="20790">MDQEYDYKLLNSVGNNVYINSNIRIRRPELVSIGSNIAIDWGFYCTTQVTLGDYIHICPYVTCIGGKDGVLRCAGFNNIAAGARIICASERFDDSGIFGSMIPTEYRGRLITEPVILEPFSNVATSAVLLPGSHLAMGVLITIGSVIRGKTEPWTVYSGNPAKPVKKIDGRKIIENAKKMGYCFDDLAES</sequence>
<dbReference type="EC" id="2.3.1.209" evidence="1"/>
<gene>
    <name evidence="1" type="primary">vioB</name>
    <name evidence="1" type="ORF">MAMMFC1_00726</name>
</gene>
<dbReference type="InterPro" id="IPR011004">
    <property type="entry name" value="Trimer_LpxA-like_sf"/>
</dbReference>
<proteinExistence type="predicted"/>
<dbReference type="EMBL" id="AP018449">
    <property type="protein sequence ID" value="BBB90078.1"/>
    <property type="molecule type" value="Genomic_DNA"/>
</dbReference>
<keyword evidence="2" id="KW-1185">Reference proteome</keyword>
<dbReference type="Proteomes" id="UP000276437">
    <property type="component" value="Chromosome"/>
</dbReference>
<keyword evidence="1" id="KW-0808">Transferase</keyword>
<protein>
    <submittedName>
        <fullName evidence="1">dTDP-4-amino-4,6-dideoxy-D-glucose acyltransferase</fullName>
        <ecNumber evidence="1">2.3.1.209</ecNumber>
    </submittedName>
</protein>
<accession>A0A348AG80</accession>
<dbReference type="PANTHER" id="PTHR43300">
    <property type="entry name" value="ACETYLTRANSFERASE"/>
    <property type="match status" value="1"/>
</dbReference>
<dbReference type="AlphaFoldDB" id="A0A348AG80"/>
<evidence type="ECO:0000313" key="1">
    <source>
        <dbReference type="EMBL" id="BBB90078.1"/>
    </source>
</evidence>
<evidence type="ECO:0000313" key="2">
    <source>
        <dbReference type="Proteomes" id="UP000276437"/>
    </source>
</evidence>
<organism evidence="1 2">
    <name type="scientific">Methylomusa anaerophila</name>
    <dbReference type="NCBI Taxonomy" id="1930071"/>
    <lineage>
        <taxon>Bacteria</taxon>
        <taxon>Bacillati</taxon>
        <taxon>Bacillota</taxon>
        <taxon>Negativicutes</taxon>
        <taxon>Selenomonadales</taxon>
        <taxon>Sporomusaceae</taxon>
        <taxon>Methylomusa</taxon>
    </lineage>
</organism>
<dbReference type="GO" id="GO:0016746">
    <property type="term" value="F:acyltransferase activity"/>
    <property type="evidence" value="ECO:0007669"/>
    <property type="project" value="UniProtKB-KW"/>
</dbReference>
<dbReference type="PANTHER" id="PTHR43300:SF10">
    <property type="entry name" value="2,3,4,5-TETRAHYDROPYRIDINE-2,6-DICARBOXYLATE N-ACETYLTRANSFERASE"/>
    <property type="match status" value="1"/>
</dbReference>
<dbReference type="InterPro" id="IPR050179">
    <property type="entry name" value="Trans_hexapeptide_repeat"/>
</dbReference>